<organism evidence="2 3">
    <name type="scientific">Dyadobacter arcticus</name>
    <dbReference type="NCBI Taxonomy" id="1078754"/>
    <lineage>
        <taxon>Bacteria</taxon>
        <taxon>Pseudomonadati</taxon>
        <taxon>Bacteroidota</taxon>
        <taxon>Cytophagia</taxon>
        <taxon>Cytophagales</taxon>
        <taxon>Spirosomataceae</taxon>
        <taxon>Dyadobacter</taxon>
    </lineage>
</organism>
<gene>
    <name evidence="2" type="ORF">FHS68_000358</name>
</gene>
<evidence type="ECO:0000256" key="1">
    <source>
        <dbReference type="SAM" id="SignalP"/>
    </source>
</evidence>
<keyword evidence="3" id="KW-1185">Reference proteome</keyword>
<proteinExistence type="predicted"/>
<comment type="caution">
    <text evidence="2">The sequence shown here is derived from an EMBL/GenBank/DDBJ whole genome shotgun (WGS) entry which is preliminary data.</text>
</comment>
<reference evidence="2 3" key="1">
    <citation type="submission" date="2020-03" db="EMBL/GenBank/DDBJ databases">
        <title>Genomic Encyclopedia of Type Strains, Phase IV (KMG-IV): sequencing the most valuable type-strain genomes for metagenomic binning, comparative biology and taxonomic classification.</title>
        <authorList>
            <person name="Goeker M."/>
        </authorList>
    </citation>
    <scope>NUCLEOTIDE SEQUENCE [LARGE SCALE GENOMIC DNA]</scope>
    <source>
        <strain evidence="2 3">DSM 102865</strain>
    </source>
</reference>
<evidence type="ECO:0000313" key="3">
    <source>
        <dbReference type="Proteomes" id="UP001179181"/>
    </source>
</evidence>
<dbReference type="RefSeq" id="WP_262889567.1">
    <property type="nucleotide sequence ID" value="NZ_JAASQJ010000001.1"/>
</dbReference>
<name>A0ABX0UEV8_9BACT</name>
<feature type="chain" id="PRO_5045617885" description="Lipoprotein" evidence="1">
    <location>
        <begin position="24"/>
        <end position="41"/>
    </location>
</feature>
<dbReference type="EMBL" id="JAASQJ010000001">
    <property type="protein sequence ID" value="NIJ51202.1"/>
    <property type="molecule type" value="Genomic_DNA"/>
</dbReference>
<evidence type="ECO:0008006" key="4">
    <source>
        <dbReference type="Google" id="ProtNLM"/>
    </source>
</evidence>
<sequence length="41" mass="4219">MKKLIFLLAICGTLAAASCTKHACPAYGSVQKTQPAPSVKA</sequence>
<evidence type="ECO:0000313" key="2">
    <source>
        <dbReference type="EMBL" id="NIJ51202.1"/>
    </source>
</evidence>
<dbReference type="Proteomes" id="UP001179181">
    <property type="component" value="Unassembled WGS sequence"/>
</dbReference>
<protein>
    <recommendedName>
        <fullName evidence="4">Lipoprotein</fullName>
    </recommendedName>
</protein>
<accession>A0ABX0UEV8</accession>
<feature type="signal peptide" evidence="1">
    <location>
        <begin position="1"/>
        <end position="23"/>
    </location>
</feature>
<keyword evidence="1" id="KW-0732">Signal</keyword>
<dbReference type="PROSITE" id="PS51257">
    <property type="entry name" value="PROKAR_LIPOPROTEIN"/>
    <property type="match status" value="1"/>
</dbReference>